<feature type="signal peptide" evidence="1">
    <location>
        <begin position="1"/>
        <end position="21"/>
    </location>
</feature>
<name>A0A372DHH0_9GAMM</name>
<organism evidence="2 3">
    <name type="scientific">Cognatiluteimonas weifangensis</name>
    <dbReference type="NCBI Taxonomy" id="2303539"/>
    <lineage>
        <taxon>Bacteria</taxon>
        <taxon>Pseudomonadati</taxon>
        <taxon>Pseudomonadota</taxon>
        <taxon>Gammaproteobacteria</taxon>
        <taxon>Lysobacterales</taxon>
        <taxon>Lysobacteraceae</taxon>
        <taxon>Cognatiluteimonas</taxon>
    </lineage>
</organism>
<dbReference type="EMBL" id="QVPD01000016">
    <property type="protein sequence ID" value="RFP59010.1"/>
    <property type="molecule type" value="Genomic_DNA"/>
</dbReference>
<evidence type="ECO:0000313" key="3">
    <source>
        <dbReference type="Proteomes" id="UP000262917"/>
    </source>
</evidence>
<accession>A0A372DHH0</accession>
<keyword evidence="3" id="KW-1185">Reference proteome</keyword>
<gene>
    <name evidence="2" type="ORF">D0Y53_11945</name>
</gene>
<proteinExistence type="predicted"/>
<dbReference type="AlphaFoldDB" id="A0A372DHH0"/>
<dbReference type="Proteomes" id="UP000262917">
    <property type="component" value="Unassembled WGS sequence"/>
</dbReference>
<dbReference type="OrthoDB" id="6194714at2"/>
<evidence type="ECO:0000256" key="1">
    <source>
        <dbReference type="SAM" id="SignalP"/>
    </source>
</evidence>
<reference evidence="2 3" key="1">
    <citation type="submission" date="2018-08" db="EMBL/GenBank/DDBJ databases">
        <title>Lysobacter weifangensis sp. nov., a new member of the family 'Xanthomonadaceae', isolated from soil in a farmland.</title>
        <authorList>
            <person name="Zhao H."/>
        </authorList>
    </citation>
    <scope>NUCLEOTIDE SEQUENCE [LARGE SCALE GENOMIC DNA]</scope>
    <source>
        <strain evidence="2 3">WF-2</strain>
    </source>
</reference>
<keyword evidence="1" id="KW-0732">Signal</keyword>
<dbReference type="RefSeq" id="WP_147319069.1">
    <property type="nucleotide sequence ID" value="NZ_JBHTBK010000022.1"/>
</dbReference>
<evidence type="ECO:0000313" key="2">
    <source>
        <dbReference type="EMBL" id="RFP59010.1"/>
    </source>
</evidence>
<feature type="chain" id="PRO_5016893641" evidence="1">
    <location>
        <begin position="22"/>
        <end position="309"/>
    </location>
</feature>
<comment type="caution">
    <text evidence="2">The sequence shown here is derived from an EMBL/GenBank/DDBJ whole genome shotgun (WGS) entry which is preliminary data.</text>
</comment>
<protein>
    <submittedName>
        <fullName evidence="2">Uncharacterized protein</fullName>
    </submittedName>
</protein>
<sequence length="309" mass="33218">MPMSAIPRRVILLLSAGLLLAGCQPPPPPPPTAAIAATKPAQAVRQLTAHLRDNELQAFAREAVPPELHGRLEAAWREGRTRWPLDELPFGSRLPEMLAALAAPDAEAHLQQVFERQFAGADRALKTAAASLGLFGAQYVAHEAGYSDDERQHYAQLIAAISQWGASAPLGDRQRARQALAQLAGAARRTGLTSAAAFREAGMDASLRRLGPFAAAFKQALTAYGLDLDADLGTLEASLQQQTGDRARVRMRYRLAGQDIDTVVSLRRVDGRWYLADYLRHAEAALARPAPAHAVPSGTVTGPGPRARR</sequence>